<evidence type="ECO:0000256" key="1">
    <source>
        <dbReference type="ARBA" id="ARBA00004429"/>
    </source>
</evidence>
<feature type="transmembrane region" description="Helical" evidence="7">
    <location>
        <begin position="241"/>
        <end position="259"/>
    </location>
</feature>
<feature type="transmembrane region" description="Helical" evidence="7">
    <location>
        <begin position="355"/>
        <end position="386"/>
    </location>
</feature>
<dbReference type="InterPro" id="IPR004681">
    <property type="entry name" value="TRAP_DctM"/>
</dbReference>
<feature type="transmembrane region" description="Helical" evidence="7">
    <location>
        <begin position="131"/>
        <end position="150"/>
    </location>
</feature>
<dbReference type="PIRSF" id="PIRSF006066">
    <property type="entry name" value="HI0050"/>
    <property type="match status" value="1"/>
</dbReference>
<feature type="transmembrane region" description="Helical" evidence="7">
    <location>
        <begin position="156"/>
        <end position="183"/>
    </location>
</feature>
<evidence type="ECO:0000256" key="5">
    <source>
        <dbReference type="ARBA" id="ARBA00022989"/>
    </source>
</evidence>
<evidence type="ECO:0000259" key="8">
    <source>
        <dbReference type="Pfam" id="PF06808"/>
    </source>
</evidence>
<feature type="transmembrane region" description="Helical" evidence="7">
    <location>
        <begin position="271"/>
        <end position="293"/>
    </location>
</feature>
<dbReference type="InterPro" id="IPR010656">
    <property type="entry name" value="DctM"/>
</dbReference>
<dbReference type="NCBIfam" id="TIGR00786">
    <property type="entry name" value="dctM"/>
    <property type="match status" value="1"/>
</dbReference>
<evidence type="ECO:0000313" key="9">
    <source>
        <dbReference type="EMBL" id="SBW05926.1"/>
    </source>
</evidence>
<evidence type="ECO:0000256" key="2">
    <source>
        <dbReference type="ARBA" id="ARBA00022475"/>
    </source>
</evidence>
<dbReference type="PANTHER" id="PTHR33362:SF2">
    <property type="entry name" value="TRAP TRANSPORTER LARGE PERMEASE PROTEIN"/>
    <property type="match status" value="1"/>
</dbReference>
<comment type="subcellular location">
    <subcellularLocation>
        <location evidence="1">Cell inner membrane</location>
        <topology evidence="1">Multi-pass membrane protein</topology>
    </subcellularLocation>
</comment>
<proteinExistence type="predicted"/>
<sequence length="430" mass="45918">MESILLLIGLFFLLCLLRVPIPFSLGISSLVVILQIGVAPRQVVVHMMRNTDMFSLLAIPLFILAGEIMNKSDLTERLLTFATALVGRIRGGLAHVNVVVSMIMAGVSGSSTADSAGVGAVLIPAMVRAGYPANFSVAITAMSSTLGNIIPPSIYMVVYGAMGGVSIGALFLGGAIPGILIGLTQMSAIAFNAKRKNYPYAEPMTMKERFQATQRAALALLIPVIIVGGIVSGLYSPTEAAVTLVFYCLFLTLFVYRSLKWNEIPEVMLSGAKVSVLPLFTVACAGPFGWLIGYMRGPDMVANAMLSITQEPLLVMAMLIGFLLILGTFLSEIATIIIFLPIIQKLGEMGGMHPVQLGVIVVMVLCLGLVTPPYGICLLICCGIGKVNVMDAFWQCGMFVILFLVIVSLCVLVPGLTLWLPSVIMSDFRM</sequence>
<evidence type="ECO:0000256" key="6">
    <source>
        <dbReference type="ARBA" id="ARBA00023136"/>
    </source>
</evidence>
<gene>
    <name evidence="9" type="ORF">KL86DPRO_20573</name>
</gene>
<accession>A0A212K2P6</accession>
<keyword evidence="6 7" id="KW-0472">Membrane</keyword>
<dbReference type="GO" id="GO:0022857">
    <property type="term" value="F:transmembrane transporter activity"/>
    <property type="evidence" value="ECO:0007669"/>
    <property type="project" value="TreeGrafter"/>
</dbReference>
<evidence type="ECO:0000256" key="7">
    <source>
        <dbReference type="SAM" id="Phobius"/>
    </source>
</evidence>
<organism evidence="9">
    <name type="scientific">uncultured delta proteobacterium</name>
    <dbReference type="NCBI Taxonomy" id="34034"/>
    <lineage>
        <taxon>Bacteria</taxon>
        <taxon>Deltaproteobacteria</taxon>
        <taxon>environmental samples</taxon>
    </lineage>
</organism>
<feature type="transmembrane region" description="Helical" evidence="7">
    <location>
        <begin position="313"/>
        <end position="343"/>
    </location>
</feature>
<feature type="transmembrane region" description="Helical" evidence="7">
    <location>
        <begin position="53"/>
        <end position="70"/>
    </location>
</feature>
<dbReference type="Pfam" id="PF06808">
    <property type="entry name" value="DctM"/>
    <property type="match status" value="1"/>
</dbReference>
<name>A0A212K2P6_9DELT</name>
<dbReference type="PANTHER" id="PTHR33362">
    <property type="entry name" value="SIALIC ACID TRAP TRANSPORTER PERMEASE PROTEIN SIAT-RELATED"/>
    <property type="match status" value="1"/>
</dbReference>
<evidence type="ECO:0000256" key="4">
    <source>
        <dbReference type="ARBA" id="ARBA00022692"/>
    </source>
</evidence>
<keyword evidence="5 7" id="KW-1133">Transmembrane helix</keyword>
<feature type="transmembrane region" description="Helical" evidence="7">
    <location>
        <begin position="216"/>
        <end position="235"/>
    </location>
</feature>
<reference evidence="9" key="1">
    <citation type="submission" date="2016-04" db="EMBL/GenBank/DDBJ databases">
        <authorList>
            <person name="Evans L.H."/>
            <person name="Alamgir A."/>
            <person name="Owens N."/>
            <person name="Weber N.D."/>
            <person name="Virtaneva K."/>
            <person name="Barbian K."/>
            <person name="Babar A."/>
            <person name="Rosenke K."/>
        </authorList>
    </citation>
    <scope>NUCLEOTIDE SEQUENCE</scope>
    <source>
        <strain evidence="9">86</strain>
    </source>
</reference>
<dbReference type="GO" id="GO:0005886">
    <property type="term" value="C:plasma membrane"/>
    <property type="evidence" value="ECO:0007669"/>
    <property type="project" value="UniProtKB-SubCell"/>
</dbReference>
<dbReference type="EMBL" id="FLUQ01000002">
    <property type="protein sequence ID" value="SBW05926.1"/>
    <property type="molecule type" value="Genomic_DNA"/>
</dbReference>
<evidence type="ECO:0000256" key="3">
    <source>
        <dbReference type="ARBA" id="ARBA00022519"/>
    </source>
</evidence>
<keyword evidence="3" id="KW-0997">Cell inner membrane</keyword>
<protein>
    <recommendedName>
        <fullName evidence="8">TRAP C4-dicarboxylate transport system permease DctM subunit domain-containing protein</fullName>
    </recommendedName>
</protein>
<dbReference type="AlphaFoldDB" id="A0A212K2P6"/>
<feature type="transmembrane region" description="Helical" evidence="7">
    <location>
        <begin position="392"/>
        <end position="420"/>
    </location>
</feature>
<keyword evidence="4 7" id="KW-0812">Transmembrane</keyword>
<keyword evidence="2" id="KW-1003">Cell membrane</keyword>
<feature type="domain" description="TRAP C4-dicarboxylate transport system permease DctM subunit" evidence="8">
    <location>
        <begin position="8"/>
        <end position="415"/>
    </location>
</feature>